<comment type="cofactor">
    <cofactor evidence="1 11">
        <name>heme</name>
        <dbReference type="ChEBI" id="CHEBI:30413"/>
    </cofactor>
</comment>
<protein>
    <submittedName>
        <fullName evidence="13">Cytochrome P450-like protein 2</fullName>
    </submittedName>
</protein>
<dbReference type="InterPro" id="IPR050196">
    <property type="entry name" value="Cytochrome_P450_Monoox"/>
</dbReference>
<dbReference type="Pfam" id="PF00067">
    <property type="entry name" value="p450"/>
    <property type="match status" value="2"/>
</dbReference>
<evidence type="ECO:0000256" key="4">
    <source>
        <dbReference type="ARBA" id="ARBA00010617"/>
    </source>
</evidence>
<evidence type="ECO:0000256" key="1">
    <source>
        <dbReference type="ARBA" id="ARBA00001971"/>
    </source>
</evidence>
<dbReference type="AlphaFoldDB" id="A0A131ZWW2"/>
<keyword evidence="10" id="KW-0472">Membrane</keyword>
<dbReference type="PANTHER" id="PTHR24291">
    <property type="entry name" value="CYTOCHROME P450 FAMILY 4"/>
    <property type="match status" value="1"/>
</dbReference>
<dbReference type="Proteomes" id="UP000616769">
    <property type="component" value="Unassembled WGS sequence"/>
</dbReference>
<comment type="function">
    <text evidence="2">May be involved in the metabolism of insect hormones and in the breakdown of synthetic insecticides.</text>
</comment>
<proteinExistence type="inferred from homology"/>
<dbReference type="PRINTS" id="PR00465">
    <property type="entry name" value="EP450IV"/>
</dbReference>
<dbReference type="SUPFAM" id="SSF48264">
    <property type="entry name" value="Cytochrome P450"/>
    <property type="match status" value="1"/>
</dbReference>
<dbReference type="InterPro" id="IPR002403">
    <property type="entry name" value="Cyt_P450_E_grp-IV"/>
</dbReference>
<dbReference type="InterPro" id="IPR017972">
    <property type="entry name" value="Cyt_P450_CS"/>
</dbReference>
<evidence type="ECO:0000256" key="7">
    <source>
        <dbReference type="ARBA" id="ARBA00022824"/>
    </source>
</evidence>
<keyword evidence="8 11" id="KW-0408">Iron</keyword>
<evidence type="ECO:0000313" key="13">
    <source>
        <dbReference type="EMBL" id="KPM02979.1"/>
    </source>
</evidence>
<dbReference type="GO" id="GO:0020037">
    <property type="term" value="F:heme binding"/>
    <property type="evidence" value="ECO:0007669"/>
    <property type="project" value="InterPro"/>
</dbReference>
<dbReference type="VEuPathDB" id="VectorBase:SSCA006930"/>
<keyword evidence="5 11" id="KW-0349">Heme</keyword>
<dbReference type="GO" id="GO:0005789">
    <property type="term" value="C:endoplasmic reticulum membrane"/>
    <property type="evidence" value="ECO:0007669"/>
    <property type="project" value="UniProtKB-SubCell"/>
</dbReference>
<evidence type="ECO:0000256" key="2">
    <source>
        <dbReference type="ARBA" id="ARBA00003690"/>
    </source>
</evidence>
<gene>
    <name evidence="13" type="ORF">QR98_0014060</name>
</gene>
<keyword evidence="12" id="KW-0560">Oxidoreductase</keyword>
<dbReference type="OrthoDB" id="6433301at2759"/>
<comment type="caution">
    <text evidence="13">The sequence shown here is derived from an EMBL/GenBank/DDBJ whole genome shotgun (WGS) entry which is preliminary data.</text>
</comment>
<dbReference type="PANTHER" id="PTHR24291:SF189">
    <property type="entry name" value="CYTOCHROME P450 4C3-RELATED"/>
    <property type="match status" value="1"/>
</dbReference>
<evidence type="ECO:0000313" key="14">
    <source>
        <dbReference type="Proteomes" id="UP000616769"/>
    </source>
</evidence>
<evidence type="ECO:0000256" key="10">
    <source>
        <dbReference type="ARBA" id="ARBA00023136"/>
    </source>
</evidence>
<comment type="subcellular location">
    <subcellularLocation>
        <location evidence="3">Endoplasmic reticulum membrane</location>
    </subcellularLocation>
</comment>
<dbReference type="GO" id="GO:0016705">
    <property type="term" value="F:oxidoreductase activity, acting on paired donors, with incorporation or reduction of molecular oxygen"/>
    <property type="evidence" value="ECO:0007669"/>
    <property type="project" value="InterPro"/>
</dbReference>
<dbReference type="Gene3D" id="1.10.630.10">
    <property type="entry name" value="Cytochrome P450"/>
    <property type="match status" value="2"/>
</dbReference>
<feature type="binding site" description="axial binding residue" evidence="11">
    <location>
        <position position="386"/>
    </location>
    <ligand>
        <name>heme</name>
        <dbReference type="ChEBI" id="CHEBI:30413"/>
    </ligand>
    <ligandPart>
        <name>Fe</name>
        <dbReference type="ChEBI" id="CHEBI:18248"/>
    </ligandPart>
</feature>
<dbReference type="CDD" id="cd20628">
    <property type="entry name" value="CYP4"/>
    <property type="match status" value="1"/>
</dbReference>
<evidence type="ECO:0000256" key="5">
    <source>
        <dbReference type="ARBA" id="ARBA00022617"/>
    </source>
</evidence>
<dbReference type="GO" id="GO:0005506">
    <property type="term" value="F:iron ion binding"/>
    <property type="evidence" value="ECO:0007669"/>
    <property type="project" value="InterPro"/>
</dbReference>
<evidence type="ECO:0000256" key="12">
    <source>
        <dbReference type="RuleBase" id="RU000461"/>
    </source>
</evidence>
<keyword evidence="9 12" id="KW-0503">Monooxygenase</keyword>
<keyword evidence="7" id="KW-0256">Endoplasmic reticulum</keyword>
<dbReference type="InterPro" id="IPR036396">
    <property type="entry name" value="Cyt_P450_sf"/>
</dbReference>
<keyword evidence="6 11" id="KW-0479">Metal-binding</keyword>
<name>A0A131ZWW2_SARSC</name>
<dbReference type="EMBL" id="JXLN01003498">
    <property type="protein sequence ID" value="KPM02979.1"/>
    <property type="molecule type" value="Genomic_DNA"/>
</dbReference>
<comment type="similarity">
    <text evidence="4 12">Belongs to the cytochrome P450 family.</text>
</comment>
<evidence type="ECO:0000256" key="3">
    <source>
        <dbReference type="ARBA" id="ARBA00004586"/>
    </source>
</evidence>
<evidence type="ECO:0000256" key="6">
    <source>
        <dbReference type="ARBA" id="ARBA00022723"/>
    </source>
</evidence>
<sequence length="447" mass="52077">MVSSVNRIYSQEGICRMWIGLKPLVLLFRPNDVEIILSRNNLTEKSTEYRFLNSWLGEGLVTSGKQKWRLRRKILTPAFHFRIIEDFLPIINEQSDILIKKLDLIVQNGPKVIDVVSIITLCMLDIICETAMGSKLNLQANSNHEYVEALYNISRIFLIRLMRPWLWNDFIFNQTDYGHLFNRSVSETKKFTMKVIKKRRNQWIEFLSSNQNESGGNLKANNGNKNKLLERNNEIKQKIIDPSKKVPSDDVGVIAENEEDFHSNGEDFDQIKSSKFFHQKHSETKSADNSNAKRLAFLDLLLQHHLVTKKLTLEDLREEVDTFMFAVNGYLVPKGTTVGIFTYVLHRDPQIFPEPERFRPERFLPENCNGRHPFSFIPFSAGPRNCIGQKFAMNEIKIVTVKIVKRFRLRSIDERDRLVIVGEMILRSLNGIKILFEKRAIKQKKTH</sequence>
<evidence type="ECO:0000256" key="11">
    <source>
        <dbReference type="PIRSR" id="PIRSR602403-1"/>
    </source>
</evidence>
<dbReference type="GO" id="GO:0004497">
    <property type="term" value="F:monooxygenase activity"/>
    <property type="evidence" value="ECO:0007669"/>
    <property type="project" value="UniProtKB-KW"/>
</dbReference>
<evidence type="ECO:0000256" key="9">
    <source>
        <dbReference type="ARBA" id="ARBA00023033"/>
    </source>
</evidence>
<dbReference type="InterPro" id="IPR001128">
    <property type="entry name" value="Cyt_P450"/>
</dbReference>
<evidence type="ECO:0000256" key="8">
    <source>
        <dbReference type="ARBA" id="ARBA00023004"/>
    </source>
</evidence>
<reference evidence="13 14" key="1">
    <citation type="journal article" date="2015" name="Parasit. Vectors">
        <title>Draft genome of the scabies mite.</title>
        <authorList>
            <person name="Rider S.D.Jr."/>
            <person name="Morgan M.S."/>
            <person name="Arlian L.G."/>
        </authorList>
    </citation>
    <scope>NUCLEOTIDE SEQUENCE [LARGE SCALE GENOMIC DNA]</scope>
    <source>
        <strain evidence="13">Arlian Lab</strain>
    </source>
</reference>
<accession>A0A131ZWW2</accession>
<organism evidence="13 14">
    <name type="scientific">Sarcoptes scabiei</name>
    <name type="common">Itch mite</name>
    <name type="synonym">Acarus scabiei</name>
    <dbReference type="NCBI Taxonomy" id="52283"/>
    <lineage>
        <taxon>Eukaryota</taxon>
        <taxon>Metazoa</taxon>
        <taxon>Ecdysozoa</taxon>
        <taxon>Arthropoda</taxon>
        <taxon>Chelicerata</taxon>
        <taxon>Arachnida</taxon>
        <taxon>Acari</taxon>
        <taxon>Acariformes</taxon>
        <taxon>Sarcoptiformes</taxon>
        <taxon>Astigmata</taxon>
        <taxon>Psoroptidia</taxon>
        <taxon>Sarcoptoidea</taxon>
        <taxon>Sarcoptidae</taxon>
        <taxon>Sarcoptinae</taxon>
        <taxon>Sarcoptes</taxon>
    </lineage>
</organism>
<dbReference type="PROSITE" id="PS00086">
    <property type="entry name" value="CYTOCHROME_P450"/>
    <property type="match status" value="1"/>
</dbReference>